<dbReference type="OrthoDB" id="10004641at2759"/>
<sequence>MSDGPRYICCKCNVRYKKISALRSHQRECGVGAECPVCHRRVTQKRNLPKHMEKHKRDGSWMDEDNMKDLKMFS</sequence>
<dbReference type="Pfam" id="PF00096">
    <property type="entry name" value="zf-C2H2"/>
    <property type="match status" value="1"/>
</dbReference>
<gene>
    <name evidence="2" type="ORF">PVAND_000381</name>
</gene>
<proteinExistence type="predicted"/>
<dbReference type="Proteomes" id="UP001107558">
    <property type="component" value="Chromosome 3"/>
</dbReference>
<evidence type="ECO:0000313" key="2">
    <source>
        <dbReference type="EMBL" id="KAG5670098.1"/>
    </source>
</evidence>
<reference evidence="2" key="1">
    <citation type="submission" date="2021-03" db="EMBL/GenBank/DDBJ databases">
        <title>Chromosome level genome of the anhydrobiotic midge Polypedilum vanderplanki.</title>
        <authorList>
            <person name="Yoshida Y."/>
            <person name="Kikawada T."/>
            <person name="Gusev O."/>
        </authorList>
    </citation>
    <scope>NUCLEOTIDE SEQUENCE</scope>
    <source>
        <strain evidence="2">NIAS01</strain>
        <tissue evidence="2">Whole body or cell culture</tissue>
    </source>
</reference>
<comment type="caution">
    <text evidence="2">The sequence shown here is derived from an EMBL/GenBank/DDBJ whole genome shotgun (WGS) entry which is preliminary data.</text>
</comment>
<evidence type="ECO:0000259" key="1">
    <source>
        <dbReference type="PROSITE" id="PS00028"/>
    </source>
</evidence>
<dbReference type="EMBL" id="JADBJN010000003">
    <property type="protein sequence ID" value="KAG5670098.1"/>
    <property type="molecule type" value="Genomic_DNA"/>
</dbReference>
<dbReference type="Gene3D" id="3.30.160.60">
    <property type="entry name" value="Classic Zinc Finger"/>
    <property type="match status" value="1"/>
</dbReference>
<dbReference type="AlphaFoldDB" id="A0A9J6BK35"/>
<organism evidence="2 3">
    <name type="scientific">Polypedilum vanderplanki</name>
    <name type="common">Sleeping chironomid midge</name>
    <dbReference type="NCBI Taxonomy" id="319348"/>
    <lineage>
        <taxon>Eukaryota</taxon>
        <taxon>Metazoa</taxon>
        <taxon>Ecdysozoa</taxon>
        <taxon>Arthropoda</taxon>
        <taxon>Hexapoda</taxon>
        <taxon>Insecta</taxon>
        <taxon>Pterygota</taxon>
        <taxon>Neoptera</taxon>
        <taxon>Endopterygota</taxon>
        <taxon>Diptera</taxon>
        <taxon>Nematocera</taxon>
        <taxon>Chironomoidea</taxon>
        <taxon>Chironomidae</taxon>
        <taxon>Chironominae</taxon>
        <taxon>Polypedilum</taxon>
        <taxon>Polypedilum</taxon>
    </lineage>
</organism>
<accession>A0A9J6BK35</accession>
<dbReference type="PROSITE" id="PS00028">
    <property type="entry name" value="ZINC_FINGER_C2H2_1"/>
    <property type="match status" value="1"/>
</dbReference>
<protein>
    <recommendedName>
        <fullName evidence="1">C2H2-type domain-containing protein</fullName>
    </recommendedName>
</protein>
<feature type="domain" description="C2H2-type" evidence="1">
    <location>
        <begin position="35"/>
        <end position="55"/>
    </location>
</feature>
<keyword evidence="3" id="KW-1185">Reference proteome</keyword>
<evidence type="ECO:0000313" key="3">
    <source>
        <dbReference type="Proteomes" id="UP001107558"/>
    </source>
</evidence>
<name>A0A9J6BK35_POLVA</name>
<dbReference type="InterPro" id="IPR013087">
    <property type="entry name" value="Znf_C2H2_type"/>
</dbReference>